<reference evidence="1 2" key="1">
    <citation type="journal article" date="2011" name="Science">
        <title>The ecoresponsive genome of Daphnia pulex.</title>
        <authorList>
            <person name="Colbourne J.K."/>
            <person name="Pfrender M.E."/>
            <person name="Gilbert D."/>
            <person name="Thomas W.K."/>
            <person name="Tucker A."/>
            <person name="Oakley T.H."/>
            <person name="Tokishita S."/>
            <person name="Aerts A."/>
            <person name="Arnold G.J."/>
            <person name="Basu M.K."/>
            <person name="Bauer D.J."/>
            <person name="Caceres C.E."/>
            <person name="Carmel L."/>
            <person name="Casola C."/>
            <person name="Choi J.H."/>
            <person name="Detter J.C."/>
            <person name="Dong Q."/>
            <person name="Dusheyko S."/>
            <person name="Eads B.D."/>
            <person name="Frohlich T."/>
            <person name="Geiler-Samerotte K.A."/>
            <person name="Gerlach D."/>
            <person name="Hatcher P."/>
            <person name="Jogdeo S."/>
            <person name="Krijgsveld J."/>
            <person name="Kriventseva E.V."/>
            <person name="Kultz D."/>
            <person name="Laforsch C."/>
            <person name="Lindquist E."/>
            <person name="Lopez J."/>
            <person name="Manak J.R."/>
            <person name="Muller J."/>
            <person name="Pangilinan J."/>
            <person name="Patwardhan R.P."/>
            <person name="Pitluck S."/>
            <person name="Pritham E.J."/>
            <person name="Rechtsteiner A."/>
            <person name="Rho M."/>
            <person name="Rogozin I.B."/>
            <person name="Sakarya O."/>
            <person name="Salamov A."/>
            <person name="Schaack S."/>
            <person name="Shapiro H."/>
            <person name="Shiga Y."/>
            <person name="Skalitzky C."/>
            <person name="Smith Z."/>
            <person name="Souvorov A."/>
            <person name="Sung W."/>
            <person name="Tang Z."/>
            <person name="Tsuchiya D."/>
            <person name="Tu H."/>
            <person name="Vos H."/>
            <person name="Wang M."/>
            <person name="Wolf Y.I."/>
            <person name="Yamagata H."/>
            <person name="Yamada T."/>
            <person name="Ye Y."/>
            <person name="Shaw J.R."/>
            <person name="Andrews J."/>
            <person name="Crease T.J."/>
            <person name="Tang H."/>
            <person name="Lucas S.M."/>
            <person name="Robertson H.M."/>
            <person name="Bork P."/>
            <person name="Koonin E.V."/>
            <person name="Zdobnov E.M."/>
            <person name="Grigoriev I.V."/>
            <person name="Lynch M."/>
            <person name="Boore J.L."/>
        </authorList>
    </citation>
    <scope>NUCLEOTIDE SEQUENCE [LARGE SCALE GENOMIC DNA]</scope>
</reference>
<accession>E9I7J5</accession>
<proteinExistence type="predicted"/>
<organism evidence="1 2">
    <name type="scientific">Daphnia pulex</name>
    <name type="common">Water flea</name>
    <dbReference type="NCBI Taxonomy" id="6669"/>
    <lineage>
        <taxon>Eukaryota</taxon>
        <taxon>Metazoa</taxon>
        <taxon>Ecdysozoa</taxon>
        <taxon>Arthropoda</taxon>
        <taxon>Crustacea</taxon>
        <taxon>Branchiopoda</taxon>
        <taxon>Diplostraca</taxon>
        <taxon>Cladocera</taxon>
        <taxon>Anomopoda</taxon>
        <taxon>Daphniidae</taxon>
        <taxon>Daphnia</taxon>
    </lineage>
</organism>
<name>E9I7J5_DAPPU</name>
<evidence type="ECO:0000313" key="2">
    <source>
        <dbReference type="Proteomes" id="UP000000305"/>
    </source>
</evidence>
<sequence length="102" mass="12230">MQGYSESFVHTITQLFEELEDLIYSFDVQNPQIPEVRDFLQNCQIPLNLCILFCEWGFREIIHLTRTDELTQECHNTVRQSVLKIAEKNLIQEFFELLYENE</sequence>
<evidence type="ECO:0000313" key="1">
    <source>
        <dbReference type="EMBL" id="EFX60035.1"/>
    </source>
</evidence>
<gene>
    <name evidence="1" type="ORF">DAPPUDRAFT_345703</name>
</gene>
<dbReference type="InParanoid" id="E9I7J5"/>
<dbReference type="HOGENOM" id="CLU_2280180_0_0_1"/>
<dbReference type="AlphaFoldDB" id="E9I7J5"/>
<dbReference type="Proteomes" id="UP000000305">
    <property type="component" value="Unassembled WGS sequence"/>
</dbReference>
<dbReference type="KEGG" id="dpx:DAPPUDRAFT_345703"/>
<dbReference type="EMBL" id="GL737265">
    <property type="protein sequence ID" value="EFX60035.1"/>
    <property type="molecule type" value="Genomic_DNA"/>
</dbReference>
<keyword evidence="2" id="KW-1185">Reference proteome</keyword>
<protein>
    <submittedName>
        <fullName evidence="1">Uncharacterized protein</fullName>
    </submittedName>
</protein>